<sequence length="271" mass="27987">MKFTLALLSNVLIATTLAAPGGLEGRVARRAAGLQRRATRSSGPLKKVDSFNTPIGNTTQVEYSSNWAGAVIESPPSGQTFNSVVGTFTVPTPKVPSGVSGSTYAASAWVGIDGDTYSTAILQTGIDFTITKAGAVSFDAWYEWYPDYAYDFSLAVKAGDVITLSVTSSTTKKGVAKISNVTTGKSVSITLTSTSPLGGKNAEWIVEDFEENGTLVPFANFGTVTFSNAVASTASSSEGPGSATILDIESSAGKVLTDVTVGSSTVTVTYV</sequence>
<dbReference type="PANTHER" id="PTHR37536">
    <property type="entry name" value="PUTATIVE (AFU_ORTHOLOGUE AFUA_3G02970)-RELATED"/>
    <property type="match status" value="1"/>
</dbReference>
<keyword evidence="1" id="KW-0732">Signal</keyword>
<name>A0ABR4PP02_9HELO</name>
<accession>A0ABR4PP02</accession>
<dbReference type="InterPro" id="IPR000250">
    <property type="entry name" value="Peptidase_G1"/>
</dbReference>
<dbReference type="SUPFAM" id="SSF49899">
    <property type="entry name" value="Concanavalin A-like lectins/glucanases"/>
    <property type="match status" value="1"/>
</dbReference>
<evidence type="ECO:0000313" key="3">
    <source>
        <dbReference type="Proteomes" id="UP001629113"/>
    </source>
</evidence>
<dbReference type="Proteomes" id="UP001629113">
    <property type="component" value="Unassembled WGS sequence"/>
</dbReference>
<dbReference type="PANTHER" id="PTHR37536:SF1">
    <property type="entry name" value="ASPERGILLOPEPSIN, PUTAITVE (AFU_ORTHOLOGUE AFUA_7G01200)"/>
    <property type="match status" value="1"/>
</dbReference>
<feature type="chain" id="PRO_5047326207" evidence="1">
    <location>
        <begin position="19"/>
        <end position="271"/>
    </location>
</feature>
<dbReference type="InterPro" id="IPR038656">
    <property type="entry name" value="Peptidase_G1_sf"/>
</dbReference>
<organism evidence="2 3">
    <name type="scientific">Phlyctema vagabunda</name>
    <dbReference type="NCBI Taxonomy" id="108571"/>
    <lineage>
        <taxon>Eukaryota</taxon>
        <taxon>Fungi</taxon>
        <taxon>Dikarya</taxon>
        <taxon>Ascomycota</taxon>
        <taxon>Pezizomycotina</taxon>
        <taxon>Leotiomycetes</taxon>
        <taxon>Helotiales</taxon>
        <taxon>Dermateaceae</taxon>
        <taxon>Phlyctema</taxon>
    </lineage>
</organism>
<dbReference type="PRINTS" id="PR00977">
    <property type="entry name" value="SCYTLDPTASE"/>
</dbReference>
<proteinExistence type="predicted"/>
<protein>
    <submittedName>
        <fullName evidence="2">Peptidase A4 family protein</fullName>
    </submittedName>
</protein>
<dbReference type="InterPro" id="IPR013320">
    <property type="entry name" value="ConA-like_dom_sf"/>
</dbReference>
<feature type="signal peptide" evidence="1">
    <location>
        <begin position="1"/>
        <end position="18"/>
    </location>
</feature>
<reference evidence="2 3" key="1">
    <citation type="submission" date="2024-06" db="EMBL/GenBank/DDBJ databases">
        <title>Complete genome of Phlyctema vagabunda strain 19-DSS-EL-015.</title>
        <authorList>
            <person name="Fiorenzani C."/>
        </authorList>
    </citation>
    <scope>NUCLEOTIDE SEQUENCE [LARGE SCALE GENOMIC DNA]</scope>
    <source>
        <strain evidence="2 3">19-DSS-EL-015</strain>
    </source>
</reference>
<gene>
    <name evidence="2" type="ORF">PVAG01_04353</name>
</gene>
<dbReference type="Pfam" id="PF01828">
    <property type="entry name" value="Peptidase_A4"/>
    <property type="match status" value="1"/>
</dbReference>
<keyword evidence="3" id="KW-1185">Reference proteome</keyword>
<evidence type="ECO:0000256" key="1">
    <source>
        <dbReference type="SAM" id="SignalP"/>
    </source>
</evidence>
<comment type="caution">
    <text evidence="2">The sequence shown here is derived from an EMBL/GenBank/DDBJ whole genome shotgun (WGS) entry which is preliminary data.</text>
</comment>
<evidence type="ECO:0000313" key="2">
    <source>
        <dbReference type="EMBL" id="KAL3425072.1"/>
    </source>
</evidence>
<dbReference type="EMBL" id="JBFCZG010000003">
    <property type="protein sequence ID" value="KAL3425072.1"/>
    <property type="molecule type" value="Genomic_DNA"/>
</dbReference>
<dbReference type="Gene3D" id="2.60.120.700">
    <property type="entry name" value="Peptidase G1"/>
    <property type="match status" value="1"/>
</dbReference>
<dbReference type="CDD" id="cd13426">
    <property type="entry name" value="Peptidase_G1"/>
    <property type="match status" value="1"/>
</dbReference>